<name>A0A6V6Z5N6_9FLAO</name>
<comment type="caution">
    <text evidence="1">The sequence shown here is derived from an EMBL/GenBank/DDBJ whole genome shotgun (WGS) entry which is preliminary data.</text>
</comment>
<dbReference type="AlphaFoldDB" id="A0A6V6Z5N6"/>
<protein>
    <submittedName>
        <fullName evidence="1">Uncharacterized protein</fullName>
    </submittedName>
</protein>
<dbReference type="EMBL" id="CAIJDO010000186">
    <property type="protein sequence ID" value="CAD0007110.1"/>
    <property type="molecule type" value="Genomic_DNA"/>
</dbReference>
<organism evidence="1 2">
    <name type="scientific">Flavobacterium chungangense</name>
    <dbReference type="NCBI Taxonomy" id="554283"/>
    <lineage>
        <taxon>Bacteria</taxon>
        <taxon>Pseudomonadati</taxon>
        <taxon>Bacteroidota</taxon>
        <taxon>Flavobacteriia</taxon>
        <taxon>Flavobacteriales</taxon>
        <taxon>Flavobacteriaceae</taxon>
        <taxon>Flavobacterium</taxon>
    </lineage>
</organism>
<evidence type="ECO:0000313" key="2">
    <source>
        <dbReference type="Proteomes" id="UP000556700"/>
    </source>
</evidence>
<dbReference type="Proteomes" id="UP000556700">
    <property type="component" value="Unassembled WGS sequence"/>
</dbReference>
<keyword evidence="2" id="KW-1185">Reference proteome</keyword>
<evidence type="ECO:0000313" key="1">
    <source>
        <dbReference type="EMBL" id="CAD0007110.1"/>
    </source>
</evidence>
<reference evidence="1 2" key="1">
    <citation type="submission" date="2020-06" db="EMBL/GenBank/DDBJ databases">
        <authorList>
            <person name="Criscuolo A."/>
        </authorList>
    </citation>
    <scope>NUCLEOTIDE SEQUENCE [LARGE SCALE GENOMIC DNA]</scope>
    <source>
        <strain evidence="2">CIP 110025</strain>
    </source>
</reference>
<proteinExistence type="predicted"/>
<sequence length="148" mass="17589">MKFALALYTSAEIKKETRFLVHFSDELEKSFNNKKYGDDLMEIVIGIICVSPVFEQFFKPRKPKYTKDKKHVKSEGFEYDIEKCLEFDLKLDFEIIKKASDDEAKKYLSKEILKSLDIINTMKSKIKDFDLINFKQDLENYFKEKTLI</sequence>
<accession>A0A6V6Z5N6</accession>
<gene>
    <name evidence="1" type="ORF">FLACHUCJ7_03180</name>
</gene>